<accession>A0A0C4E7L0</accession>
<evidence type="ECO:0000313" key="3">
    <source>
        <dbReference type="EnsemblFungi" id="MAPG_08523T0"/>
    </source>
</evidence>
<sequence>MPWRKSMEISRAGHTLMAIFSRRAGVPSPALAFRRAFQPLDEYVSLRGHVETGRTQRRGRCLPSRSTTSRTGYGHYVKPDCEEAAAGSAYSTDKERLQAVAVGV</sequence>
<organism evidence="3 4">
    <name type="scientific">Magnaporthiopsis poae (strain ATCC 64411 / 73-15)</name>
    <name type="common">Kentucky bluegrass fungus</name>
    <name type="synonym">Magnaporthe poae</name>
    <dbReference type="NCBI Taxonomy" id="644358"/>
    <lineage>
        <taxon>Eukaryota</taxon>
        <taxon>Fungi</taxon>
        <taxon>Dikarya</taxon>
        <taxon>Ascomycota</taxon>
        <taxon>Pezizomycotina</taxon>
        <taxon>Sordariomycetes</taxon>
        <taxon>Sordariomycetidae</taxon>
        <taxon>Magnaporthales</taxon>
        <taxon>Magnaporthaceae</taxon>
        <taxon>Magnaporthiopsis</taxon>
    </lineage>
</organism>
<dbReference type="AlphaFoldDB" id="A0A0C4E7L0"/>
<protein>
    <submittedName>
        <fullName evidence="2 3">Uncharacterized protein</fullName>
    </submittedName>
</protein>
<reference evidence="2" key="3">
    <citation type="submission" date="2011-03" db="EMBL/GenBank/DDBJ databases">
        <title>Annotation of Magnaporthe poae ATCC 64411.</title>
        <authorList>
            <person name="Ma L.-J."/>
            <person name="Dead R."/>
            <person name="Young S.K."/>
            <person name="Zeng Q."/>
            <person name="Gargeya S."/>
            <person name="Fitzgerald M."/>
            <person name="Haas B."/>
            <person name="Abouelleil A."/>
            <person name="Alvarado L."/>
            <person name="Arachchi H.M."/>
            <person name="Berlin A."/>
            <person name="Brown A."/>
            <person name="Chapman S.B."/>
            <person name="Chen Z."/>
            <person name="Dunbar C."/>
            <person name="Freedman E."/>
            <person name="Gearin G."/>
            <person name="Gellesch M."/>
            <person name="Goldberg J."/>
            <person name="Griggs A."/>
            <person name="Gujja S."/>
            <person name="Heiman D."/>
            <person name="Howarth C."/>
            <person name="Larson L."/>
            <person name="Lui A."/>
            <person name="MacDonald P.J.P."/>
            <person name="Mehta T."/>
            <person name="Montmayeur A."/>
            <person name="Murphy C."/>
            <person name="Neiman D."/>
            <person name="Pearson M."/>
            <person name="Priest M."/>
            <person name="Roberts A."/>
            <person name="Saif S."/>
            <person name="Shea T."/>
            <person name="Shenoy N."/>
            <person name="Sisk P."/>
            <person name="Stolte C."/>
            <person name="Sykes S."/>
            <person name="Yandava C."/>
            <person name="Wortman J."/>
            <person name="Nusbaum C."/>
            <person name="Birren B."/>
        </authorList>
    </citation>
    <scope>NUCLEOTIDE SEQUENCE</scope>
    <source>
        <strain evidence="2">ATCC 64411</strain>
    </source>
</reference>
<reference evidence="3" key="4">
    <citation type="journal article" date="2015" name="G3 (Bethesda)">
        <title>Genome sequences of three phytopathogenic species of the Magnaporthaceae family of fungi.</title>
        <authorList>
            <person name="Okagaki L.H."/>
            <person name="Nunes C.C."/>
            <person name="Sailsbery J."/>
            <person name="Clay B."/>
            <person name="Brown D."/>
            <person name="John T."/>
            <person name="Oh Y."/>
            <person name="Young N."/>
            <person name="Fitzgerald M."/>
            <person name="Haas B.J."/>
            <person name="Zeng Q."/>
            <person name="Young S."/>
            <person name="Adiconis X."/>
            <person name="Fan L."/>
            <person name="Levin J.Z."/>
            <person name="Mitchell T.K."/>
            <person name="Okubara P.A."/>
            <person name="Farman M.L."/>
            <person name="Kohn L.M."/>
            <person name="Birren B."/>
            <person name="Ma L.-J."/>
            <person name="Dean R.A."/>
        </authorList>
    </citation>
    <scope>NUCLEOTIDE SEQUENCE</scope>
    <source>
        <strain evidence="3">ATCC 64411 / 73-15</strain>
    </source>
</reference>
<keyword evidence="4" id="KW-1185">Reference proteome</keyword>
<proteinExistence type="predicted"/>
<evidence type="ECO:0000256" key="1">
    <source>
        <dbReference type="SAM" id="MobiDB-lite"/>
    </source>
</evidence>
<feature type="region of interest" description="Disordered" evidence="1">
    <location>
        <begin position="54"/>
        <end position="74"/>
    </location>
</feature>
<evidence type="ECO:0000313" key="2">
    <source>
        <dbReference type="EMBL" id="KLU89552.1"/>
    </source>
</evidence>
<dbReference type="Proteomes" id="UP000011715">
    <property type="component" value="Unassembled WGS sequence"/>
</dbReference>
<dbReference type="EMBL" id="GL876973">
    <property type="protein sequence ID" value="KLU89552.1"/>
    <property type="molecule type" value="Genomic_DNA"/>
</dbReference>
<evidence type="ECO:0000313" key="4">
    <source>
        <dbReference type="Proteomes" id="UP000011715"/>
    </source>
</evidence>
<reference evidence="4" key="1">
    <citation type="submission" date="2010-05" db="EMBL/GenBank/DDBJ databases">
        <title>The genome sequence of Magnaporthe poae strain ATCC 64411.</title>
        <authorList>
            <person name="Ma L.-J."/>
            <person name="Dead R."/>
            <person name="Young S."/>
            <person name="Zeng Q."/>
            <person name="Koehrsen M."/>
            <person name="Alvarado L."/>
            <person name="Berlin A."/>
            <person name="Chapman S.B."/>
            <person name="Chen Z."/>
            <person name="Freedman E."/>
            <person name="Gellesch M."/>
            <person name="Goldberg J."/>
            <person name="Griggs A."/>
            <person name="Gujja S."/>
            <person name="Heilman E.R."/>
            <person name="Heiman D."/>
            <person name="Hepburn T."/>
            <person name="Howarth C."/>
            <person name="Jen D."/>
            <person name="Larson L."/>
            <person name="Mehta T."/>
            <person name="Neiman D."/>
            <person name="Pearson M."/>
            <person name="Roberts A."/>
            <person name="Saif S."/>
            <person name="Shea T."/>
            <person name="Shenoy N."/>
            <person name="Sisk P."/>
            <person name="Stolte C."/>
            <person name="Sykes S."/>
            <person name="Walk T."/>
            <person name="White J."/>
            <person name="Yandava C."/>
            <person name="Haas B."/>
            <person name="Nusbaum C."/>
            <person name="Birren B."/>
        </authorList>
    </citation>
    <scope>NUCLEOTIDE SEQUENCE [LARGE SCALE GENOMIC DNA]</scope>
    <source>
        <strain evidence="4">ATCC 64411 / 73-15</strain>
    </source>
</reference>
<reference evidence="3" key="5">
    <citation type="submission" date="2015-06" db="UniProtKB">
        <authorList>
            <consortium name="EnsemblFungi"/>
        </authorList>
    </citation>
    <scope>IDENTIFICATION</scope>
    <source>
        <strain evidence="3">ATCC 64411</strain>
    </source>
</reference>
<name>A0A0C4E7L0_MAGP6</name>
<gene>
    <name evidence="2" type="ORF">MAPG_08523</name>
</gene>
<dbReference type="VEuPathDB" id="FungiDB:MAPG_08523"/>
<dbReference type="EMBL" id="ADBL01002059">
    <property type="status" value="NOT_ANNOTATED_CDS"/>
    <property type="molecule type" value="Genomic_DNA"/>
</dbReference>
<dbReference type="EnsemblFungi" id="MAPG_08523T0">
    <property type="protein sequence ID" value="MAPG_08523T0"/>
    <property type="gene ID" value="MAPG_08523"/>
</dbReference>
<reference evidence="2" key="2">
    <citation type="submission" date="2010-05" db="EMBL/GenBank/DDBJ databases">
        <title>The Genome Sequence of Magnaporthe poae strain ATCC 64411.</title>
        <authorList>
            <consortium name="The Broad Institute Genome Sequencing Platform"/>
            <consortium name="Broad Institute Genome Sequencing Center for Infectious Disease"/>
            <person name="Ma L.-J."/>
            <person name="Dead R."/>
            <person name="Young S."/>
            <person name="Zeng Q."/>
            <person name="Koehrsen M."/>
            <person name="Alvarado L."/>
            <person name="Berlin A."/>
            <person name="Chapman S.B."/>
            <person name="Chen Z."/>
            <person name="Freedman E."/>
            <person name="Gellesch M."/>
            <person name="Goldberg J."/>
            <person name="Griggs A."/>
            <person name="Gujja S."/>
            <person name="Heilman E.R."/>
            <person name="Heiman D."/>
            <person name="Hepburn T."/>
            <person name="Howarth C."/>
            <person name="Jen D."/>
            <person name="Larson L."/>
            <person name="Mehta T."/>
            <person name="Neiman D."/>
            <person name="Pearson M."/>
            <person name="Roberts A."/>
            <person name="Saif S."/>
            <person name="Shea T."/>
            <person name="Shenoy N."/>
            <person name="Sisk P."/>
            <person name="Stolte C."/>
            <person name="Sykes S."/>
            <person name="Walk T."/>
            <person name="White J."/>
            <person name="Yandava C."/>
            <person name="Haas B."/>
            <person name="Nusbaum C."/>
            <person name="Birren B."/>
        </authorList>
    </citation>
    <scope>NUCLEOTIDE SEQUENCE</scope>
    <source>
        <strain evidence="2">ATCC 64411</strain>
    </source>
</reference>